<protein>
    <submittedName>
        <fullName evidence="10">Mitochondrial dicarboxylate carrier-like</fullName>
    </submittedName>
</protein>
<comment type="subcellular location">
    <subcellularLocation>
        <location evidence="1">Membrane</location>
        <topology evidence="1">Multi-pass membrane protein</topology>
    </subcellularLocation>
</comment>
<dbReference type="InterPro" id="IPR023395">
    <property type="entry name" value="MCP_dom_sf"/>
</dbReference>
<evidence type="ECO:0000256" key="9">
    <source>
        <dbReference type="RuleBase" id="RU000488"/>
    </source>
</evidence>
<organism evidence="10">
    <name type="scientific">Diabrotica virgifera virgifera</name>
    <name type="common">western corn rootworm</name>
    <dbReference type="NCBI Taxonomy" id="50390"/>
    <lineage>
        <taxon>Eukaryota</taxon>
        <taxon>Metazoa</taxon>
        <taxon>Ecdysozoa</taxon>
        <taxon>Arthropoda</taxon>
        <taxon>Hexapoda</taxon>
        <taxon>Insecta</taxon>
        <taxon>Pterygota</taxon>
        <taxon>Neoptera</taxon>
        <taxon>Endopterygota</taxon>
        <taxon>Coleoptera</taxon>
        <taxon>Polyphaga</taxon>
        <taxon>Cucujiformia</taxon>
        <taxon>Chrysomeloidea</taxon>
        <taxon>Chrysomelidae</taxon>
        <taxon>Galerucinae</taxon>
        <taxon>Diabroticina</taxon>
        <taxon>Diabroticites</taxon>
        <taxon>Diabrotica</taxon>
    </lineage>
</organism>
<dbReference type="PANTHER" id="PTHR45618">
    <property type="entry name" value="MITOCHONDRIAL DICARBOXYLATE CARRIER-RELATED"/>
    <property type="match status" value="1"/>
</dbReference>
<evidence type="ECO:0000256" key="8">
    <source>
        <dbReference type="PROSITE-ProRule" id="PRU00282"/>
    </source>
</evidence>
<dbReference type="Gene3D" id="1.50.40.10">
    <property type="entry name" value="Mitochondrial carrier domain"/>
    <property type="match status" value="1"/>
</dbReference>
<dbReference type="AlphaFoldDB" id="A0A6P7GX85"/>
<keyword evidence="7 8" id="KW-0472">Membrane</keyword>
<feature type="repeat" description="Solcar" evidence="8">
    <location>
        <begin position="1"/>
        <end position="40"/>
    </location>
</feature>
<evidence type="ECO:0000256" key="7">
    <source>
        <dbReference type="ARBA" id="ARBA00023136"/>
    </source>
</evidence>
<dbReference type="InterPro" id="IPR050391">
    <property type="entry name" value="Mito_Metabolite_Transporter"/>
</dbReference>
<keyword evidence="5" id="KW-0677">Repeat</keyword>
<evidence type="ECO:0000256" key="6">
    <source>
        <dbReference type="ARBA" id="ARBA00022989"/>
    </source>
</evidence>
<dbReference type="RefSeq" id="XP_028148435.1">
    <property type="nucleotide sequence ID" value="XM_028292634.1"/>
</dbReference>
<evidence type="ECO:0000256" key="4">
    <source>
        <dbReference type="ARBA" id="ARBA00022692"/>
    </source>
</evidence>
<proteinExistence type="inferred from homology"/>
<keyword evidence="4 8" id="KW-0812">Transmembrane</keyword>
<dbReference type="GO" id="GO:0016020">
    <property type="term" value="C:membrane"/>
    <property type="evidence" value="ECO:0007669"/>
    <property type="project" value="UniProtKB-SubCell"/>
</dbReference>
<dbReference type="InterPro" id="IPR018108">
    <property type="entry name" value="MCP_transmembrane"/>
</dbReference>
<evidence type="ECO:0000256" key="3">
    <source>
        <dbReference type="ARBA" id="ARBA00022448"/>
    </source>
</evidence>
<comment type="similarity">
    <text evidence="2 9">Belongs to the mitochondrial carrier (TC 2.A.29) family.</text>
</comment>
<evidence type="ECO:0000256" key="1">
    <source>
        <dbReference type="ARBA" id="ARBA00004141"/>
    </source>
</evidence>
<sequence>MEISQKEGFVQIFRGSTMAYMRSVLLSVGQLSIYDKLKIISLRTGLANDNIFTHLNCSIIAVIAASLLSQPFDMIKIKLMNADPGEYKGVWDCIRHTQYFTQMHIYPMTCNPVPWSVTIPLFYNVIYMDVTLFKIPW</sequence>
<accession>A0A6P7GX85</accession>
<dbReference type="PROSITE" id="PS50920">
    <property type="entry name" value="SOLCAR"/>
    <property type="match status" value="1"/>
</dbReference>
<dbReference type="SUPFAM" id="SSF103506">
    <property type="entry name" value="Mitochondrial carrier"/>
    <property type="match status" value="1"/>
</dbReference>
<name>A0A6P7GX85_DIAVI</name>
<evidence type="ECO:0000256" key="2">
    <source>
        <dbReference type="ARBA" id="ARBA00006375"/>
    </source>
</evidence>
<keyword evidence="6" id="KW-1133">Transmembrane helix</keyword>
<keyword evidence="3 9" id="KW-0813">Transport</keyword>
<gene>
    <name evidence="10" type="primary">LOC114341822</name>
</gene>
<reference evidence="10" key="1">
    <citation type="submission" date="2025-08" db="UniProtKB">
        <authorList>
            <consortium name="RefSeq"/>
        </authorList>
    </citation>
    <scope>IDENTIFICATION</scope>
    <source>
        <tissue evidence="10">Whole insect</tissue>
    </source>
</reference>
<evidence type="ECO:0000256" key="5">
    <source>
        <dbReference type="ARBA" id="ARBA00022737"/>
    </source>
</evidence>
<evidence type="ECO:0000313" key="10">
    <source>
        <dbReference type="RefSeq" id="XP_028148435.1"/>
    </source>
</evidence>
<dbReference type="InParanoid" id="A0A6P7GX85"/>
<dbReference type="Pfam" id="PF00153">
    <property type="entry name" value="Mito_carr"/>
    <property type="match status" value="1"/>
</dbReference>